<keyword evidence="8" id="KW-0472">Membrane</keyword>
<evidence type="ECO:0000256" key="10">
    <source>
        <dbReference type="ARBA" id="ARBA00023170"/>
    </source>
</evidence>
<proteinExistence type="inferred from homology"/>
<dbReference type="AlphaFoldDB" id="A0A0L7LI39"/>
<keyword evidence="9" id="KW-1015">Disulfide bond</keyword>
<dbReference type="PANTHER" id="PTHR11923:SF109">
    <property type="entry name" value="SENSORY NEURON MEMBRANE PROTEIN 2"/>
    <property type="match status" value="1"/>
</dbReference>
<dbReference type="GO" id="GO:0005044">
    <property type="term" value="F:scavenger receptor activity"/>
    <property type="evidence" value="ECO:0007669"/>
    <property type="project" value="TreeGrafter"/>
</dbReference>
<evidence type="ECO:0000256" key="3">
    <source>
        <dbReference type="ARBA" id="ARBA00022475"/>
    </source>
</evidence>
<evidence type="ECO:0000256" key="2">
    <source>
        <dbReference type="ARBA" id="ARBA00010532"/>
    </source>
</evidence>
<name>A0A0L7LI39_OPEBR</name>
<comment type="subcellular location">
    <subcellularLocation>
        <location evidence="1">Cell membrane</location>
    </subcellularLocation>
</comment>
<dbReference type="GO" id="GO:0007608">
    <property type="term" value="P:sensory perception of smell"/>
    <property type="evidence" value="ECO:0007669"/>
    <property type="project" value="UniProtKB-KW"/>
</dbReference>
<comment type="caution">
    <text evidence="13">The sequence shown here is derived from an EMBL/GenBank/DDBJ whole genome shotgun (WGS) entry which is preliminary data.</text>
</comment>
<evidence type="ECO:0000256" key="1">
    <source>
        <dbReference type="ARBA" id="ARBA00004236"/>
    </source>
</evidence>
<evidence type="ECO:0000256" key="12">
    <source>
        <dbReference type="ARBA" id="ARBA00040645"/>
    </source>
</evidence>
<dbReference type="GO" id="GO:0005886">
    <property type="term" value="C:plasma membrane"/>
    <property type="evidence" value="ECO:0007669"/>
    <property type="project" value="UniProtKB-SubCell"/>
</dbReference>
<feature type="non-terminal residue" evidence="13">
    <location>
        <position position="1"/>
    </location>
</feature>
<evidence type="ECO:0000256" key="4">
    <source>
        <dbReference type="ARBA" id="ARBA00022606"/>
    </source>
</evidence>
<dbReference type="InterPro" id="IPR002159">
    <property type="entry name" value="CD36_fam"/>
</dbReference>
<dbReference type="PANTHER" id="PTHR11923">
    <property type="entry name" value="SCAVENGER RECEPTOR CLASS B TYPE-1 SR-B1"/>
    <property type="match status" value="1"/>
</dbReference>
<evidence type="ECO:0000313" key="13">
    <source>
        <dbReference type="EMBL" id="KOB74896.1"/>
    </source>
</evidence>
<organism evidence="13 14">
    <name type="scientific">Operophtera brumata</name>
    <name type="common">Winter moth</name>
    <name type="synonym">Phalaena brumata</name>
    <dbReference type="NCBI Taxonomy" id="104452"/>
    <lineage>
        <taxon>Eukaryota</taxon>
        <taxon>Metazoa</taxon>
        <taxon>Ecdysozoa</taxon>
        <taxon>Arthropoda</taxon>
        <taxon>Hexapoda</taxon>
        <taxon>Insecta</taxon>
        <taxon>Pterygota</taxon>
        <taxon>Neoptera</taxon>
        <taxon>Endopterygota</taxon>
        <taxon>Lepidoptera</taxon>
        <taxon>Glossata</taxon>
        <taxon>Ditrysia</taxon>
        <taxon>Geometroidea</taxon>
        <taxon>Geometridae</taxon>
        <taxon>Larentiinae</taxon>
        <taxon>Operophtera</taxon>
    </lineage>
</organism>
<keyword evidence="5" id="KW-0812">Transmembrane</keyword>
<accession>A0A0L7LI39</accession>
<dbReference type="PRINTS" id="PR01609">
    <property type="entry name" value="CD36FAMILY"/>
</dbReference>
<evidence type="ECO:0000256" key="5">
    <source>
        <dbReference type="ARBA" id="ARBA00022692"/>
    </source>
</evidence>
<evidence type="ECO:0000256" key="6">
    <source>
        <dbReference type="ARBA" id="ARBA00022725"/>
    </source>
</evidence>
<keyword evidence="7" id="KW-1133">Transmembrane helix</keyword>
<keyword evidence="4" id="KW-0716">Sensory transduction</keyword>
<keyword evidence="14" id="KW-1185">Reference proteome</keyword>
<keyword evidence="10" id="KW-0675">Receptor</keyword>
<evidence type="ECO:0000256" key="11">
    <source>
        <dbReference type="ARBA" id="ARBA00023180"/>
    </source>
</evidence>
<feature type="non-terminal residue" evidence="13">
    <location>
        <position position="229"/>
    </location>
</feature>
<evidence type="ECO:0000313" key="14">
    <source>
        <dbReference type="Proteomes" id="UP000037510"/>
    </source>
</evidence>
<evidence type="ECO:0000256" key="7">
    <source>
        <dbReference type="ARBA" id="ARBA00022989"/>
    </source>
</evidence>
<evidence type="ECO:0000256" key="9">
    <source>
        <dbReference type="ARBA" id="ARBA00023157"/>
    </source>
</evidence>
<keyword evidence="3" id="KW-1003">Cell membrane</keyword>
<evidence type="ECO:0000256" key="8">
    <source>
        <dbReference type="ARBA" id="ARBA00023136"/>
    </source>
</evidence>
<gene>
    <name evidence="13" type="ORF">OBRU01_08441</name>
</gene>
<dbReference type="Proteomes" id="UP000037510">
    <property type="component" value="Unassembled WGS sequence"/>
</dbReference>
<dbReference type="EMBL" id="JTDY01001094">
    <property type="protein sequence ID" value="KOB74896.1"/>
    <property type="molecule type" value="Genomic_DNA"/>
</dbReference>
<dbReference type="STRING" id="104452.A0A0L7LI39"/>
<dbReference type="GO" id="GO:0005737">
    <property type="term" value="C:cytoplasm"/>
    <property type="evidence" value="ECO:0007669"/>
    <property type="project" value="TreeGrafter"/>
</dbReference>
<comment type="similarity">
    <text evidence="2">Belongs to the CD36 family.</text>
</comment>
<protein>
    <recommendedName>
        <fullName evidence="12">Sensory neuron membrane protein 2</fullName>
    </recommendedName>
</protein>
<reference evidence="13 14" key="1">
    <citation type="journal article" date="2015" name="Genome Biol. Evol.">
        <title>The genome of winter moth (Operophtera brumata) provides a genomic perspective on sexual dimorphism and phenology.</title>
        <authorList>
            <person name="Derks M.F."/>
            <person name="Smit S."/>
            <person name="Salis L."/>
            <person name="Schijlen E."/>
            <person name="Bossers A."/>
            <person name="Mateman C."/>
            <person name="Pijl A.S."/>
            <person name="de Ridder D."/>
            <person name="Groenen M.A."/>
            <person name="Visser M.E."/>
            <person name="Megens H.J."/>
        </authorList>
    </citation>
    <scope>NUCLEOTIDE SEQUENCE [LARGE SCALE GENOMIC DNA]</scope>
    <source>
        <strain evidence="13">WM2013NL</strain>
        <tissue evidence="13">Head and thorax</tissue>
    </source>
</reference>
<sequence length="229" mass="26151">LYQARNITSLRGDLVRYLRTEHFEFDAEASFPLTEDDMITIAIIQIAERFYSPLMSVLNLAMSSVFGEHNSPVITVRVRDLLFDGVRLCKDGTPSEEYEAYRGVIDYTSLGDIRQYAGRDHFLYWGNESSSSVCNMINGTDSGIFAPFVTRERSLYAINTDICRSVELRYQYDTEIDGIPTLRYAAKEWFLANKEGCFCLNVTEGINREDGCLLEGAIELIRDETFDFT</sequence>
<dbReference type="Pfam" id="PF01130">
    <property type="entry name" value="CD36"/>
    <property type="match status" value="1"/>
</dbReference>
<keyword evidence="6" id="KW-0552">Olfaction</keyword>
<keyword evidence="11" id="KW-0325">Glycoprotein</keyword>